<comment type="caution">
    <text evidence="1">The sequence shown here is derived from an EMBL/GenBank/DDBJ whole genome shotgun (WGS) entry which is preliminary data.</text>
</comment>
<proteinExistence type="predicted"/>
<dbReference type="Proteomes" id="UP000051913">
    <property type="component" value="Unassembled WGS sequence"/>
</dbReference>
<dbReference type="AlphaFoldDB" id="A0A0R3KV96"/>
<accession>A0A0R3KV96</accession>
<dbReference type="InterPro" id="IPR045389">
    <property type="entry name" value="DUF6522"/>
</dbReference>
<dbReference type="EMBL" id="LLXX01000171">
    <property type="protein sequence ID" value="KRQ99576.1"/>
    <property type="molecule type" value="Genomic_DNA"/>
</dbReference>
<keyword evidence="2" id="KW-1185">Reference proteome</keyword>
<reference evidence="1 2" key="1">
    <citation type="submission" date="2014-03" db="EMBL/GenBank/DDBJ databases">
        <title>Bradyrhizobium valentinum sp. nov., isolated from effective nodules of Lupinus mariae-josephae, a lupine endemic of basic-lime soils in Eastern Spain.</title>
        <authorList>
            <person name="Duran D."/>
            <person name="Rey L."/>
            <person name="Navarro A."/>
            <person name="Busquets A."/>
            <person name="Imperial J."/>
            <person name="Ruiz-Argueso T."/>
        </authorList>
    </citation>
    <scope>NUCLEOTIDE SEQUENCE [LARGE SCALE GENOMIC DNA]</scope>
    <source>
        <strain evidence="1 2">LmjM3</strain>
    </source>
</reference>
<organism evidence="1 2">
    <name type="scientific">Bradyrhizobium valentinum</name>
    <dbReference type="NCBI Taxonomy" id="1518501"/>
    <lineage>
        <taxon>Bacteria</taxon>
        <taxon>Pseudomonadati</taxon>
        <taxon>Pseudomonadota</taxon>
        <taxon>Alphaproteobacteria</taxon>
        <taxon>Hyphomicrobiales</taxon>
        <taxon>Nitrobacteraceae</taxon>
        <taxon>Bradyrhizobium</taxon>
    </lineage>
</organism>
<dbReference type="Pfam" id="PF20132">
    <property type="entry name" value="DUF6522"/>
    <property type="match status" value="1"/>
</dbReference>
<name>A0A0R3KV96_9BRAD</name>
<gene>
    <name evidence="1" type="ORF">CP49_40900</name>
</gene>
<evidence type="ECO:0000313" key="2">
    <source>
        <dbReference type="Proteomes" id="UP000051913"/>
    </source>
</evidence>
<evidence type="ECO:0000313" key="1">
    <source>
        <dbReference type="EMBL" id="KRQ99576.1"/>
    </source>
</evidence>
<dbReference type="STRING" id="1518501.CQ10_01465"/>
<protein>
    <submittedName>
        <fullName evidence="1">Uncharacterized protein</fullName>
    </submittedName>
</protein>
<sequence>MKPIEFENGAVQIDASIVAEGLGLAPSLLREEMRAGRITSLAERGIDADSGRHRLTFFSEHRLFRVVVDETGTIVQRSRVDFGNALLPKSVRKSRRVTPGG</sequence>